<proteinExistence type="predicted"/>
<organism evidence="2 3">
    <name type="scientific">Sistotremastrum suecicum HHB10207 ss-3</name>
    <dbReference type="NCBI Taxonomy" id="1314776"/>
    <lineage>
        <taxon>Eukaryota</taxon>
        <taxon>Fungi</taxon>
        <taxon>Dikarya</taxon>
        <taxon>Basidiomycota</taxon>
        <taxon>Agaricomycotina</taxon>
        <taxon>Agaricomycetes</taxon>
        <taxon>Sistotremastrales</taxon>
        <taxon>Sistotremastraceae</taxon>
        <taxon>Sistotremastrum</taxon>
    </lineage>
</organism>
<dbReference type="Proteomes" id="UP000076798">
    <property type="component" value="Unassembled WGS sequence"/>
</dbReference>
<evidence type="ECO:0000259" key="1">
    <source>
        <dbReference type="PROSITE" id="PS50181"/>
    </source>
</evidence>
<accession>A0A165Z5W9</accession>
<name>A0A165Z5W9_9AGAM</name>
<sequence>MTALDLLPSDIILEILQHLIVYDLISVSQTCTELRALIRERRSILAGAPDSHIISLPFGSSLTNIDSNSLHFCAAQTISLLRRLRDSTVPCKKHLKLKLFHEFPVAYLHPIFLFDNTLVIVHVGGEISLFDLRTKQGLFNYTLPDEDIRLVDCQQSPDRSQVILAIMPSAVVSHYEDRRVDVYRFSFRLSESDEPLALTTHELFTIGLPHEASYERLFLHGPLIVIEGSERFLICNWEENTGTSVPFPENLDDEIGRTWLHREEDQLILFIDGETMLEIYTCRISELLLSTSHPWPDQFTKFQLVYRADILGNSIRTALGLRRSSSCWLFDILSSPIPTFRRELPQSSSHDSAPEPRVELQTLSVSDWSLMSPPKSLSYSSKDFYTFDFHDAYLSNSPPLCIHRTDPSPYGVSFLKLHDSPADPLTWTELSLPESLPRSSFELGFDRSGGRLLLMERDTMHILHY</sequence>
<feature type="domain" description="F-box" evidence="1">
    <location>
        <begin position="1"/>
        <end position="48"/>
    </location>
</feature>
<dbReference type="CDD" id="cd09917">
    <property type="entry name" value="F-box_SF"/>
    <property type="match status" value="1"/>
</dbReference>
<evidence type="ECO:0000313" key="3">
    <source>
        <dbReference type="Proteomes" id="UP000076798"/>
    </source>
</evidence>
<dbReference type="InterPro" id="IPR001810">
    <property type="entry name" value="F-box_dom"/>
</dbReference>
<reference evidence="2 3" key="1">
    <citation type="journal article" date="2016" name="Mol. Biol. Evol.">
        <title>Comparative Genomics of Early-Diverging Mushroom-Forming Fungi Provides Insights into the Origins of Lignocellulose Decay Capabilities.</title>
        <authorList>
            <person name="Nagy L.G."/>
            <person name="Riley R."/>
            <person name="Tritt A."/>
            <person name="Adam C."/>
            <person name="Daum C."/>
            <person name="Floudas D."/>
            <person name="Sun H."/>
            <person name="Yadav J.S."/>
            <person name="Pangilinan J."/>
            <person name="Larsson K.H."/>
            <person name="Matsuura K."/>
            <person name="Barry K."/>
            <person name="Labutti K."/>
            <person name="Kuo R."/>
            <person name="Ohm R.A."/>
            <person name="Bhattacharya S.S."/>
            <person name="Shirouzu T."/>
            <person name="Yoshinaga Y."/>
            <person name="Martin F.M."/>
            <person name="Grigoriev I.V."/>
            <person name="Hibbett D.S."/>
        </authorList>
    </citation>
    <scope>NUCLEOTIDE SEQUENCE [LARGE SCALE GENOMIC DNA]</scope>
    <source>
        <strain evidence="2 3">HHB10207 ss-3</strain>
    </source>
</reference>
<dbReference type="Pfam" id="PF00646">
    <property type="entry name" value="F-box"/>
    <property type="match status" value="1"/>
</dbReference>
<dbReference type="EMBL" id="KV428207">
    <property type="protein sequence ID" value="KZT33969.1"/>
    <property type="molecule type" value="Genomic_DNA"/>
</dbReference>
<evidence type="ECO:0000313" key="2">
    <source>
        <dbReference type="EMBL" id="KZT33969.1"/>
    </source>
</evidence>
<dbReference type="InterPro" id="IPR036047">
    <property type="entry name" value="F-box-like_dom_sf"/>
</dbReference>
<protein>
    <recommendedName>
        <fullName evidence="1">F-box domain-containing protein</fullName>
    </recommendedName>
</protein>
<dbReference type="PROSITE" id="PS50181">
    <property type="entry name" value="FBOX"/>
    <property type="match status" value="1"/>
</dbReference>
<dbReference type="Gene3D" id="1.20.1280.50">
    <property type="match status" value="1"/>
</dbReference>
<dbReference type="AlphaFoldDB" id="A0A165Z5W9"/>
<keyword evidence="3" id="KW-1185">Reference proteome</keyword>
<dbReference type="SUPFAM" id="SSF81383">
    <property type="entry name" value="F-box domain"/>
    <property type="match status" value="1"/>
</dbReference>
<gene>
    <name evidence="2" type="ORF">SISSUDRAFT_1065697</name>
</gene>